<dbReference type="PROSITE" id="PS00557">
    <property type="entry name" value="FMN_HYDROXY_ACID_DH_1"/>
    <property type="match status" value="1"/>
</dbReference>
<name>A0A2P7YC13_9PEZI</name>
<evidence type="ECO:0000313" key="11">
    <source>
        <dbReference type="Proteomes" id="UP000243723"/>
    </source>
</evidence>
<gene>
    <name evidence="10" type="ORF">B9Z65_7379</name>
</gene>
<feature type="binding site" evidence="7">
    <location>
        <position position="313"/>
    </location>
    <ligand>
        <name>glyoxylate</name>
        <dbReference type="ChEBI" id="CHEBI:36655"/>
    </ligand>
</feature>
<feature type="binding site" evidence="7">
    <location>
        <position position="199"/>
    </location>
    <ligand>
        <name>FMN</name>
        <dbReference type="ChEBI" id="CHEBI:58210"/>
    </ligand>
</feature>
<dbReference type="GO" id="GO:0010181">
    <property type="term" value="F:FMN binding"/>
    <property type="evidence" value="ECO:0007669"/>
    <property type="project" value="InterPro"/>
</dbReference>
<keyword evidence="4" id="KW-0560">Oxidoreductase</keyword>
<feature type="binding site" evidence="7">
    <location>
        <position position="173"/>
    </location>
    <ligand>
        <name>glyoxylate</name>
        <dbReference type="ChEBI" id="CHEBI:36655"/>
    </ligand>
</feature>
<dbReference type="FunFam" id="3.20.20.70:FF:000132">
    <property type="entry name" value="FMN dependent dehydrogenase"/>
    <property type="match status" value="1"/>
</dbReference>
<sequence length="424" mass="46237">MNAFQGTTHPKQDGESKQHEVKKWGAYQNEIYAKGMFHGVLPTVTTDPNKLEAQAREKMGKHSYNYVAGGAGERATMDANRLAFRTWKIIPRMLCDSSARDLTTTILGTSYPTPIAFSPIGVQSIFHPCAETGIARIAAELGLPYTLSTASSKTIEEVAEASGEGSPRWFQLYWPQTDEITLSLMDRAKKAGYTVLIATLDTWSLAWRPWDLDEAYVPFMTGTGNQIGFSDPVFQRIYKSQTGKEINDDIVSASLAWQRDVFSGKTHSWDQVKLLVDNWDGPVVLKGIQHPDDARRAAQTGVKGIIVSNHGGRQMDGAVGSLEMLGECVEAVEGTGVEVLFDSGIRTGVDVIKALCLGAKGVLVGRPWVYGMGIAGEKGAKQVMQGLLADLDQSMGLAGMSCIEDLNKGWLRRSAYPGDRHSCN</sequence>
<evidence type="ECO:0000256" key="4">
    <source>
        <dbReference type="ARBA" id="ARBA00023002"/>
    </source>
</evidence>
<feature type="binding site" evidence="7">
    <location>
        <position position="310"/>
    </location>
    <ligand>
        <name>glyoxylate</name>
        <dbReference type="ChEBI" id="CHEBI:36655"/>
    </ligand>
</feature>
<evidence type="ECO:0000313" key="10">
    <source>
        <dbReference type="EMBL" id="PSK33492.1"/>
    </source>
</evidence>
<dbReference type="InterPro" id="IPR037350">
    <property type="entry name" value="LMO_FMN"/>
</dbReference>
<dbReference type="STRING" id="40998.A0A2P7YC13"/>
<dbReference type="PIRSF" id="PIRSF000138">
    <property type="entry name" value="Al-hdrx_acd_dh"/>
    <property type="match status" value="1"/>
</dbReference>
<accession>A0A2P7YC13</accession>
<dbReference type="InterPro" id="IPR037396">
    <property type="entry name" value="FMN_HAD"/>
</dbReference>
<dbReference type="PANTHER" id="PTHR10578">
    <property type="entry name" value="S -2-HYDROXY-ACID OXIDASE-RELATED"/>
    <property type="match status" value="1"/>
</dbReference>
<dbReference type="PROSITE" id="PS51349">
    <property type="entry name" value="FMN_HYDROXY_ACID_DH_2"/>
    <property type="match status" value="1"/>
</dbReference>
<feature type="binding site" evidence="7">
    <location>
        <position position="148"/>
    </location>
    <ligand>
        <name>FMN</name>
        <dbReference type="ChEBI" id="CHEBI:58210"/>
    </ligand>
</feature>
<dbReference type="CDD" id="cd03332">
    <property type="entry name" value="LMO_FMN"/>
    <property type="match status" value="1"/>
</dbReference>
<dbReference type="EMBL" id="NHZQ01000448">
    <property type="protein sequence ID" value="PSK33492.1"/>
    <property type="molecule type" value="Genomic_DNA"/>
</dbReference>
<evidence type="ECO:0000256" key="1">
    <source>
        <dbReference type="ARBA" id="ARBA00001917"/>
    </source>
</evidence>
<evidence type="ECO:0000259" key="9">
    <source>
        <dbReference type="PROSITE" id="PS51349"/>
    </source>
</evidence>
<feature type="binding site" evidence="7">
    <location>
        <position position="208"/>
    </location>
    <ligand>
        <name>glyoxylate</name>
        <dbReference type="ChEBI" id="CHEBI:36655"/>
    </ligand>
</feature>
<dbReference type="OrthoDB" id="25826at2759"/>
<evidence type="ECO:0000256" key="5">
    <source>
        <dbReference type="ARBA" id="ARBA00024042"/>
    </source>
</evidence>
<evidence type="ECO:0000256" key="8">
    <source>
        <dbReference type="SAM" id="MobiDB-lite"/>
    </source>
</evidence>
<feature type="binding site" evidence="7">
    <location>
        <begin position="119"/>
        <end position="121"/>
    </location>
    <ligand>
        <name>FMN</name>
        <dbReference type="ChEBI" id="CHEBI:58210"/>
    </ligand>
</feature>
<dbReference type="SUPFAM" id="SSF51395">
    <property type="entry name" value="FMN-linked oxidoreductases"/>
    <property type="match status" value="1"/>
</dbReference>
<feature type="binding site" evidence="7">
    <location>
        <position position="171"/>
    </location>
    <ligand>
        <name>FMN</name>
        <dbReference type="ChEBI" id="CHEBI:58210"/>
    </ligand>
</feature>
<feature type="domain" description="FMN hydroxy acid dehydrogenase" evidence="9">
    <location>
        <begin position="40"/>
        <end position="416"/>
    </location>
</feature>
<feature type="binding site" evidence="7">
    <location>
        <position position="308"/>
    </location>
    <ligand>
        <name>FMN</name>
        <dbReference type="ChEBI" id="CHEBI:58210"/>
    </ligand>
</feature>
<comment type="similarity">
    <text evidence="5">Belongs to the FMN-dependent alpha-hydroxy acid dehydrogenase family.</text>
</comment>
<keyword evidence="2 7" id="KW-0285">Flavoprotein</keyword>
<keyword evidence="11" id="KW-1185">Reference proteome</keyword>
<comment type="caution">
    <text evidence="10">The sequence shown here is derived from an EMBL/GenBank/DDBJ whole genome shotgun (WGS) entry which is preliminary data.</text>
</comment>
<feature type="binding site" evidence="7">
    <location>
        <begin position="365"/>
        <end position="366"/>
    </location>
    <ligand>
        <name>FMN</name>
        <dbReference type="ChEBI" id="CHEBI:58210"/>
    </ligand>
</feature>
<dbReference type="Gene3D" id="3.20.20.70">
    <property type="entry name" value="Aldolase class I"/>
    <property type="match status" value="1"/>
</dbReference>
<dbReference type="GO" id="GO:0016491">
    <property type="term" value="F:oxidoreductase activity"/>
    <property type="evidence" value="ECO:0007669"/>
    <property type="project" value="UniProtKB-KW"/>
</dbReference>
<evidence type="ECO:0000256" key="2">
    <source>
        <dbReference type="ARBA" id="ARBA00022630"/>
    </source>
</evidence>
<proteinExistence type="inferred from homology"/>
<feature type="binding site" evidence="7">
    <location>
        <position position="286"/>
    </location>
    <ligand>
        <name>FMN</name>
        <dbReference type="ChEBI" id="CHEBI:58210"/>
    </ligand>
</feature>
<evidence type="ECO:0000256" key="6">
    <source>
        <dbReference type="PIRSR" id="PIRSR000138-1"/>
    </source>
</evidence>
<dbReference type="AlphaFoldDB" id="A0A2P7YC13"/>
<protein>
    <submittedName>
        <fullName evidence="10">Cytochrome b2, mitochondrial</fullName>
    </submittedName>
</protein>
<dbReference type="PANTHER" id="PTHR10578:SF86">
    <property type="entry name" value="DEPENDENT DEHYDROGENASE, PUTATIVE (AFU_ORTHOLOGUE AFUA_6G02720)-RELATED"/>
    <property type="match status" value="1"/>
</dbReference>
<evidence type="ECO:0000256" key="7">
    <source>
        <dbReference type="PIRSR" id="PIRSR000138-2"/>
    </source>
</evidence>
<dbReference type="InterPro" id="IPR008259">
    <property type="entry name" value="FMN_hydac_DH_AS"/>
</dbReference>
<dbReference type="Pfam" id="PF01070">
    <property type="entry name" value="FMN_dh"/>
    <property type="match status" value="1"/>
</dbReference>
<feature type="region of interest" description="Disordered" evidence="8">
    <location>
        <begin position="1"/>
        <end position="20"/>
    </location>
</feature>
<dbReference type="Proteomes" id="UP000243723">
    <property type="component" value="Unassembled WGS sequence"/>
</dbReference>
<evidence type="ECO:0000256" key="3">
    <source>
        <dbReference type="ARBA" id="ARBA00022643"/>
    </source>
</evidence>
<feature type="binding site" evidence="7">
    <location>
        <position position="66"/>
    </location>
    <ligand>
        <name>glyoxylate</name>
        <dbReference type="ChEBI" id="CHEBI:36655"/>
    </ligand>
</feature>
<dbReference type="InterPro" id="IPR012133">
    <property type="entry name" value="Alpha-hydoxy_acid_DH_FMN"/>
</dbReference>
<dbReference type="InterPro" id="IPR000262">
    <property type="entry name" value="FMN-dep_DH"/>
</dbReference>
<keyword evidence="3 7" id="KW-0288">FMN</keyword>
<comment type="cofactor">
    <cofactor evidence="1">
        <name>FMN</name>
        <dbReference type="ChEBI" id="CHEBI:58210"/>
    </cofactor>
</comment>
<organism evidence="10 11">
    <name type="scientific">Elsinoe australis</name>
    <dbReference type="NCBI Taxonomy" id="40998"/>
    <lineage>
        <taxon>Eukaryota</taxon>
        <taxon>Fungi</taxon>
        <taxon>Dikarya</taxon>
        <taxon>Ascomycota</taxon>
        <taxon>Pezizomycotina</taxon>
        <taxon>Dothideomycetes</taxon>
        <taxon>Dothideomycetidae</taxon>
        <taxon>Myriangiales</taxon>
        <taxon>Elsinoaceae</taxon>
        <taxon>Elsinoe</taxon>
    </lineage>
</organism>
<feature type="binding site" evidence="7">
    <location>
        <begin position="342"/>
        <end position="346"/>
    </location>
    <ligand>
        <name>FMN</name>
        <dbReference type="ChEBI" id="CHEBI:58210"/>
    </ligand>
</feature>
<reference evidence="10 11" key="1">
    <citation type="submission" date="2017-05" db="EMBL/GenBank/DDBJ databases">
        <title>Draft genome sequence of Elsinoe australis.</title>
        <authorList>
            <person name="Cheng Q."/>
        </authorList>
    </citation>
    <scope>NUCLEOTIDE SEQUENCE [LARGE SCALE GENOMIC DNA]</scope>
    <source>
        <strain evidence="10 11">NL1</strain>
    </source>
</reference>
<feature type="compositionally biased region" description="Basic and acidic residues" evidence="8">
    <location>
        <begin position="10"/>
        <end position="20"/>
    </location>
</feature>
<feature type="active site" description="Proton acceptor" evidence="6">
    <location>
        <position position="310"/>
    </location>
</feature>
<dbReference type="InterPro" id="IPR013785">
    <property type="entry name" value="Aldolase_TIM"/>
</dbReference>